<sequence>MNRKIPIVFRRAMSMAQMRASERANELSSSKIRNSFIDFFCEDNRHHHIRSSPVFSLFDPTLAFVNAGMNQFKDIFLGKAEPAFKRVANSQKCIRVGGKHNDLCQVGKDGTHHSFFEMLGNWSFGDYFKKEACCMAWNLLTKVYRLPPERFYVTYFGGDYNLGLEPDLEVREIWRDIGVKTSHILPFGVENNFWEMGISGPCGPCTEIHYDHIPGRRDAGAVVNSGSPDLSELWNLVFTQYNRKQDGSLEKLGNHFVDTGMGFERLVSVLQGKKSNYDTDLFMPIFEAIKNQTGHSGYTGQYGDNHEIDTAYRILADHGRMITVALTDGMLPNHHYKVRTIIRRALAVCEDAFRSDVRLLKEVINCVADTLSEAYPNIERNVSKAHYVLDGEVEILKHQKKTVRKLWKKINDKYPTVTEVDLLEEPKLIEGIEYIKQADVKSKTLTAENAWVLFDRLGINEETIEKIAATLGLTFDASEFEQFKETVKCKNRSDAEVKLQTSFTGRLTQDTLDQLKKMQVQPTKDHFQYSYRFDTTGKYKFQSQEATIQAILRDNKIVDSLSSDMAKGVEIGFVLDRSQLLCEERNRESDLGVFVIENEIVFRVTRITKVNGLAIHYGSFQHFPSTNTVVVNNIGLLEVNTEKRTKLMRNHTALNLLKAAVRRVINISCEKASKVTADKVSLLFMTYKDKVHISEIERMEVFVRDLIRSDVSVVRKPLSLQQFYGTEDIVFLPGNRLVESEIPVVEVNSGFTVIKEHCTGAHVLRTSHLEDFVITNFKKSCNGFKKVEAITGRNDVAAVREADFRLEEKWKVLRDQIKAIPTVDFIQVKMVKDKYYEFWKEVAASSGLSYVVKHKLLDEMEKCENKIKTWFLQAMRASAEKEMKEYLSSISESVVVYRLQISPGAMNALNAASTVCQGRPCLLFARDANIVNVLCQIPENLTCEKLTARQWLTAALEGEINTSTWKMTEISKFRCALTGKNMSEEQLARAMAKARETADKKSLK</sequence>
<evidence type="ECO:0000256" key="2">
    <source>
        <dbReference type="ARBA" id="ARBA00013168"/>
    </source>
</evidence>
<evidence type="ECO:0000256" key="7">
    <source>
        <dbReference type="ARBA" id="ARBA00022833"/>
    </source>
</evidence>
<dbReference type="Proteomes" id="UP001372834">
    <property type="component" value="Unassembled WGS sequence"/>
</dbReference>
<evidence type="ECO:0000256" key="12">
    <source>
        <dbReference type="ARBA" id="ARBA00032577"/>
    </source>
</evidence>
<dbReference type="PRINTS" id="PR00980">
    <property type="entry name" value="TRNASYNTHALA"/>
</dbReference>
<evidence type="ECO:0000256" key="6">
    <source>
        <dbReference type="ARBA" id="ARBA00022741"/>
    </source>
</evidence>
<dbReference type="GO" id="GO:0005739">
    <property type="term" value="C:mitochondrion"/>
    <property type="evidence" value="ECO:0007669"/>
    <property type="project" value="TreeGrafter"/>
</dbReference>
<evidence type="ECO:0000256" key="5">
    <source>
        <dbReference type="ARBA" id="ARBA00022723"/>
    </source>
</evidence>
<organism evidence="15 16">
    <name type="scientific">Polyplax serrata</name>
    <name type="common">Common mouse louse</name>
    <dbReference type="NCBI Taxonomy" id="468196"/>
    <lineage>
        <taxon>Eukaryota</taxon>
        <taxon>Metazoa</taxon>
        <taxon>Ecdysozoa</taxon>
        <taxon>Arthropoda</taxon>
        <taxon>Hexapoda</taxon>
        <taxon>Insecta</taxon>
        <taxon>Pterygota</taxon>
        <taxon>Neoptera</taxon>
        <taxon>Paraneoptera</taxon>
        <taxon>Psocodea</taxon>
        <taxon>Troctomorpha</taxon>
        <taxon>Phthiraptera</taxon>
        <taxon>Anoplura</taxon>
        <taxon>Polyplacidae</taxon>
        <taxon>Polyplax</taxon>
    </lineage>
</organism>
<evidence type="ECO:0000313" key="15">
    <source>
        <dbReference type="EMBL" id="KAK6617828.1"/>
    </source>
</evidence>
<dbReference type="AlphaFoldDB" id="A0AAN8NJ98"/>
<evidence type="ECO:0000256" key="1">
    <source>
        <dbReference type="ARBA" id="ARBA00008226"/>
    </source>
</evidence>
<dbReference type="InterPro" id="IPR045864">
    <property type="entry name" value="aa-tRNA-synth_II/BPL/LPL"/>
</dbReference>
<evidence type="ECO:0000256" key="13">
    <source>
        <dbReference type="ARBA" id="ARBA00048300"/>
    </source>
</evidence>
<evidence type="ECO:0000256" key="3">
    <source>
        <dbReference type="ARBA" id="ARBA00022555"/>
    </source>
</evidence>
<name>A0AAN8NJ98_POLSC</name>
<dbReference type="GO" id="GO:0002161">
    <property type="term" value="F:aminoacyl-tRNA deacylase activity"/>
    <property type="evidence" value="ECO:0007669"/>
    <property type="project" value="TreeGrafter"/>
</dbReference>
<dbReference type="PANTHER" id="PTHR11777">
    <property type="entry name" value="ALANYL-TRNA SYNTHETASE"/>
    <property type="match status" value="1"/>
</dbReference>
<dbReference type="Pfam" id="PF01411">
    <property type="entry name" value="tRNA-synt_2c"/>
    <property type="match status" value="1"/>
</dbReference>
<proteinExistence type="inferred from homology"/>
<dbReference type="InterPro" id="IPR018164">
    <property type="entry name" value="Ala-tRNA-synth_IIc_N"/>
</dbReference>
<evidence type="ECO:0000256" key="4">
    <source>
        <dbReference type="ARBA" id="ARBA00022598"/>
    </source>
</evidence>
<dbReference type="InterPro" id="IPR018163">
    <property type="entry name" value="Thr/Ala-tRNA-synth_IIc_edit"/>
</dbReference>
<dbReference type="FunFam" id="3.30.930.10:FF:000011">
    <property type="entry name" value="Alanine--tRNA ligase, cytoplasmic"/>
    <property type="match status" value="1"/>
</dbReference>
<dbReference type="EC" id="6.1.1.7" evidence="2"/>
<evidence type="ECO:0000256" key="9">
    <source>
        <dbReference type="ARBA" id="ARBA00022884"/>
    </source>
</evidence>
<dbReference type="NCBIfam" id="TIGR00344">
    <property type="entry name" value="alaS"/>
    <property type="match status" value="1"/>
</dbReference>
<comment type="catalytic activity">
    <reaction evidence="13">
        <text>tRNA(Ala) + L-alanine + ATP = L-alanyl-tRNA(Ala) + AMP + diphosphate</text>
        <dbReference type="Rhea" id="RHEA:12540"/>
        <dbReference type="Rhea" id="RHEA-COMP:9657"/>
        <dbReference type="Rhea" id="RHEA-COMP:9923"/>
        <dbReference type="ChEBI" id="CHEBI:30616"/>
        <dbReference type="ChEBI" id="CHEBI:33019"/>
        <dbReference type="ChEBI" id="CHEBI:57972"/>
        <dbReference type="ChEBI" id="CHEBI:78442"/>
        <dbReference type="ChEBI" id="CHEBI:78497"/>
        <dbReference type="ChEBI" id="CHEBI:456215"/>
        <dbReference type="EC" id="6.1.1.7"/>
    </reaction>
</comment>
<dbReference type="InterPro" id="IPR050058">
    <property type="entry name" value="Ala-tRNA_ligase"/>
</dbReference>
<keyword evidence="5" id="KW-0479">Metal-binding</keyword>
<evidence type="ECO:0000256" key="10">
    <source>
        <dbReference type="ARBA" id="ARBA00022917"/>
    </source>
</evidence>
<keyword evidence="11" id="KW-0030">Aminoacyl-tRNA synthetase</keyword>
<keyword evidence="10" id="KW-0648">Protein biosynthesis</keyword>
<dbReference type="SUPFAM" id="SSF101353">
    <property type="entry name" value="Putative anticodon-binding domain of alanyl-tRNA synthetase (AlaRS)"/>
    <property type="match status" value="1"/>
</dbReference>
<dbReference type="InterPro" id="IPR018162">
    <property type="entry name" value="Ala-tRNA-ligase_IIc_anticod-bd"/>
</dbReference>
<evidence type="ECO:0000259" key="14">
    <source>
        <dbReference type="PROSITE" id="PS50860"/>
    </source>
</evidence>
<dbReference type="EMBL" id="JAWJWE010000043">
    <property type="protein sequence ID" value="KAK6617828.1"/>
    <property type="molecule type" value="Genomic_DNA"/>
</dbReference>
<dbReference type="SUPFAM" id="SSF55681">
    <property type="entry name" value="Class II aaRS and biotin synthetases"/>
    <property type="match status" value="1"/>
</dbReference>
<dbReference type="PROSITE" id="PS50860">
    <property type="entry name" value="AA_TRNA_LIGASE_II_ALA"/>
    <property type="match status" value="1"/>
</dbReference>
<dbReference type="GO" id="GO:0005524">
    <property type="term" value="F:ATP binding"/>
    <property type="evidence" value="ECO:0007669"/>
    <property type="project" value="UniProtKB-KW"/>
</dbReference>
<evidence type="ECO:0000256" key="11">
    <source>
        <dbReference type="ARBA" id="ARBA00023146"/>
    </source>
</evidence>
<keyword evidence="7" id="KW-0862">Zinc</keyword>
<dbReference type="InterPro" id="IPR002318">
    <property type="entry name" value="Ala-tRNA-lgiase_IIc"/>
</dbReference>
<dbReference type="SUPFAM" id="SSF55186">
    <property type="entry name" value="ThrRS/AlaRS common domain"/>
    <property type="match status" value="1"/>
</dbReference>
<dbReference type="GO" id="GO:0004813">
    <property type="term" value="F:alanine-tRNA ligase activity"/>
    <property type="evidence" value="ECO:0007669"/>
    <property type="project" value="UniProtKB-EC"/>
</dbReference>
<feature type="domain" description="Alanyl-transfer RNA synthetases family profile" evidence="14">
    <location>
        <begin position="27"/>
        <end position="801"/>
    </location>
</feature>
<keyword evidence="9" id="KW-0694">RNA-binding</keyword>
<evidence type="ECO:0000256" key="8">
    <source>
        <dbReference type="ARBA" id="ARBA00022840"/>
    </source>
</evidence>
<comment type="similarity">
    <text evidence="1">Belongs to the class-II aminoacyl-tRNA synthetase family.</text>
</comment>
<dbReference type="Gene3D" id="3.30.980.10">
    <property type="entry name" value="Threonyl-trna Synthetase, Chain A, domain 2"/>
    <property type="match status" value="1"/>
</dbReference>
<accession>A0AAN8NJ98</accession>
<keyword evidence="6" id="KW-0547">Nucleotide-binding</keyword>
<keyword evidence="3" id="KW-0820">tRNA-binding</keyword>
<gene>
    <name evidence="15" type="ORF">RUM43_014056</name>
</gene>
<dbReference type="CDD" id="cd00673">
    <property type="entry name" value="AlaRS_core"/>
    <property type="match status" value="1"/>
</dbReference>
<protein>
    <recommendedName>
        <fullName evidence="2">alanine--tRNA ligase</fullName>
        <ecNumber evidence="2">6.1.1.7</ecNumber>
    </recommendedName>
    <alternativeName>
        <fullName evidence="12">Alanyl-tRNA synthetase</fullName>
    </alternativeName>
</protein>
<dbReference type="GO" id="GO:0006419">
    <property type="term" value="P:alanyl-tRNA aminoacylation"/>
    <property type="evidence" value="ECO:0007669"/>
    <property type="project" value="InterPro"/>
</dbReference>
<dbReference type="InterPro" id="IPR018165">
    <property type="entry name" value="Ala-tRNA-synth_IIc_core"/>
</dbReference>
<evidence type="ECO:0000313" key="16">
    <source>
        <dbReference type="Proteomes" id="UP001372834"/>
    </source>
</evidence>
<dbReference type="GO" id="GO:0000049">
    <property type="term" value="F:tRNA binding"/>
    <property type="evidence" value="ECO:0007669"/>
    <property type="project" value="UniProtKB-KW"/>
</dbReference>
<dbReference type="Gene3D" id="3.30.930.10">
    <property type="entry name" value="Bira Bifunctional Protein, Domain 2"/>
    <property type="match status" value="1"/>
</dbReference>
<keyword evidence="4" id="KW-0436">Ligase</keyword>
<dbReference type="PANTHER" id="PTHR11777:SF9">
    <property type="entry name" value="ALANINE--TRNA LIGASE, CYTOPLASMIC"/>
    <property type="match status" value="1"/>
</dbReference>
<dbReference type="GO" id="GO:0046872">
    <property type="term" value="F:metal ion binding"/>
    <property type="evidence" value="ECO:0007669"/>
    <property type="project" value="UniProtKB-KW"/>
</dbReference>
<keyword evidence="8" id="KW-0067">ATP-binding</keyword>
<reference evidence="15 16" key="1">
    <citation type="submission" date="2023-10" db="EMBL/GenBank/DDBJ databases">
        <title>Genomes of two closely related lineages of the louse Polyplax serrata with different host specificities.</title>
        <authorList>
            <person name="Martinu J."/>
            <person name="Tarabai H."/>
            <person name="Stefka J."/>
            <person name="Hypsa V."/>
        </authorList>
    </citation>
    <scope>NUCLEOTIDE SEQUENCE [LARGE SCALE GENOMIC DNA]</scope>
    <source>
        <strain evidence="15">HR10_N</strain>
    </source>
</reference>
<comment type="caution">
    <text evidence="15">The sequence shown here is derived from an EMBL/GenBank/DDBJ whole genome shotgun (WGS) entry which is preliminary data.</text>
</comment>